<protein>
    <recommendedName>
        <fullName evidence="3">Alcohol dehydrogenase-like C-terminal domain-containing protein</fullName>
    </recommendedName>
</protein>
<dbReference type="InterPro" id="IPR036291">
    <property type="entry name" value="NAD(P)-bd_dom_sf"/>
</dbReference>
<evidence type="ECO:0000313" key="1">
    <source>
        <dbReference type="EMBL" id="TDH51523.1"/>
    </source>
</evidence>
<dbReference type="OrthoDB" id="9787435at2"/>
<dbReference type="AlphaFoldDB" id="A0A4R5PX06"/>
<dbReference type="SUPFAM" id="SSF51735">
    <property type="entry name" value="NAD(P)-binding Rossmann-fold domains"/>
    <property type="match status" value="1"/>
</dbReference>
<evidence type="ECO:0008006" key="3">
    <source>
        <dbReference type="Google" id="ProtNLM"/>
    </source>
</evidence>
<organism evidence="1 2">
    <name type="scientific">Dankookia rubra</name>
    <dbReference type="NCBI Taxonomy" id="1442381"/>
    <lineage>
        <taxon>Bacteria</taxon>
        <taxon>Pseudomonadati</taxon>
        <taxon>Pseudomonadota</taxon>
        <taxon>Alphaproteobacteria</taxon>
        <taxon>Acetobacterales</taxon>
        <taxon>Roseomonadaceae</taxon>
        <taxon>Dankookia</taxon>
    </lineage>
</organism>
<gene>
    <name evidence="1" type="ORF">E2C06_36820</name>
</gene>
<reference evidence="1 2" key="1">
    <citation type="journal article" date="2016" name="J. Microbiol.">
        <title>Dankookia rubra gen. nov., sp. nov., an alphaproteobacterium isolated from sediment of a shallow stream.</title>
        <authorList>
            <person name="Kim W.H."/>
            <person name="Kim D.H."/>
            <person name="Kang K."/>
            <person name="Ahn T.Y."/>
        </authorList>
    </citation>
    <scope>NUCLEOTIDE SEQUENCE [LARGE SCALE GENOMIC DNA]</scope>
    <source>
        <strain evidence="1 2">JCM30602</strain>
    </source>
</reference>
<accession>A0A4R5PX06</accession>
<dbReference type="Gene3D" id="3.90.180.10">
    <property type="entry name" value="Medium-chain alcohol dehydrogenases, catalytic domain"/>
    <property type="match status" value="1"/>
</dbReference>
<evidence type="ECO:0000313" key="2">
    <source>
        <dbReference type="Proteomes" id="UP000295096"/>
    </source>
</evidence>
<proteinExistence type="predicted"/>
<name>A0A4R5PX06_9PROT</name>
<dbReference type="Gene3D" id="3.40.50.720">
    <property type="entry name" value="NAD(P)-binding Rossmann-like Domain"/>
    <property type="match status" value="1"/>
</dbReference>
<dbReference type="Proteomes" id="UP000295096">
    <property type="component" value="Unassembled WGS sequence"/>
</dbReference>
<sequence>MRQAAPGGIDCVLDLLPLSAPTTAARATIMAVRPYGRVVLMGGVGMLGGPGLELPYPWIMRDCIRILGQWMCPPEAATRLAALVRAGLLSLDQFDVAEFPLGEANVAIAHAGPFSMTVLKP</sequence>
<dbReference type="EMBL" id="SMSJ01000322">
    <property type="protein sequence ID" value="TDH51523.1"/>
    <property type="molecule type" value="Genomic_DNA"/>
</dbReference>
<dbReference type="RefSeq" id="WP_133293429.1">
    <property type="nucleotide sequence ID" value="NZ_SMSJ01000322.1"/>
</dbReference>
<keyword evidence="2" id="KW-1185">Reference proteome</keyword>
<comment type="caution">
    <text evidence="1">The sequence shown here is derived from an EMBL/GenBank/DDBJ whole genome shotgun (WGS) entry which is preliminary data.</text>
</comment>